<dbReference type="AlphaFoldDB" id="A0A4S4M8S7"/>
<sequence>MSEGSTATWKEVYLETIFHENNTEDFPNNVDELYTKITDFFKPINSVSAAIAAIGKLQQKGTAEQYVAEFQSLLALTKDNHLEMQRKWFLDGLRPWLASRVATNTIGKTKMEEYYQVAIVIDQLGKEDRGGNGSSGGSGVAHLRLQTPVQIPVKYWDVLYQKWVNPKIRKTQKASGQWENSPENANGSGGTGTNHWNALKVTWGLWKFIVEEKEWLGSEDAFWKEHSHKDGTHLTYKQINEKLRDARAAQNKADTDAALKYFYGDLFGEAARGWFTYAKGGAEQQSSKDQKIARVWRQILEEDEEARLWAALQILVNDDMDDA</sequence>
<keyword evidence="3" id="KW-1185">Reference proteome</keyword>
<evidence type="ECO:0008006" key="4">
    <source>
        <dbReference type="Google" id="ProtNLM"/>
    </source>
</evidence>
<evidence type="ECO:0000313" key="3">
    <source>
        <dbReference type="Proteomes" id="UP000308730"/>
    </source>
</evidence>
<accession>A0A4S4M8S7</accession>
<feature type="region of interest" description="Disordered" evidence="1">
    <location>
        <begin position="173"/>
        <end position="193"/>
    </location>
</feature>
<organism evidence="2 3">
    <name type="scientific">Antrodiella citrinella</name>
    <dbReference type="NCBI Taxonomy" id="2447956"/>
    <lineage>
        <taxon>Eukaryota</taxon>
        <taxon>Fungi</taxon>
        <taxon>Dikarya</taxon>
        <taxon>Basidiomycota</taxon>
        <taxon>Agaricomycotina</taxon>
        <taxon>Agaricomycetes</taxon>
        <taxon>Polyporales</taxon>
        <taxon>Steccherinaceae</taxon>
        <taxon>Antrodiella</taxon>
    </lineage>
</organism>
<proteinExistence type="predicted"/>
<comment type="caution">
    <text evidence="2">The sequence shown here is derived from an EMBL/GenBank/DDBJ whole genome shotgun (WGS) entry which is preliminary data.</text>
</comment>
<dbReference type="OrthoDB" id="2728997at2759"/>
<dbReference type="EMBL" id="SGPM01000464">
    <property type="protein sequence ID" value="THH21117.1"/>
    <property type="molecule type" value="Genomic_DNA"/>
</dbReference>
<evidence type="ECO:0000256" key="1">
    <source>
        <dbReference type="SAM" id="MobiDB-lite"/>
    </source>
</evidence>
<name>A0A4S4M8S7_9APHY</name>
<protein>
    <recommendedName>
        <fullName evidence="4">Retrotransposon gag domain-containing protein</fullName>
    </recommendedName>
</protein>
<dbReference type="Proteomes" id="UP000308730">
    <property type="component" value="Unassembled WGS sequence"/>
</dbReference>
<feature type="compositionally biased region" description="Polar residues" evidence="1">
    <location>
        <begin position="173"/>
        <end position="186"/>
    </location>
</feature>
<evidence type="ECO:0000313" key="2">
    <source>
        <dbReference type="EMBL" id="THH21117.1"/>
    </source>
</evidence>
<gene>
    <name evidence="2" type="ORF">EUX98_g8453</name>
</gene>
<reference evidence="2 3" key="1">
    <citation type="submission" date="2019-02" db="EMBL/GenBank/DDBJ databases">
        <title>Genome sequencing of the rare red list fungi Antrodiella citrinella (Flaviporus citrinellus).</title>
        <authorList>
            <person name="Buettner E."/>
            <person name="Kellner H."/>
        </authorList>
    </citation>
    <scope>NUCLEOTIDE SEQUENCE [LARGE SCALE GENOMIC DNA]</scope>
    <source>
        <strain evidence="2 3">DSM 108506</strain>
    </source>
</reference>